<dbReference type="Pfam" id="PF13692">
    <property type="entry name" value="Glyco_trans_1_4"/>
    <property type="match status" value="1"/>
</dbReference>
<evidence type="ECO:0000256" key="1">
    <source>
        <dbReference type="SAM" id="MobiDB-lite"/>
    </source>
</evidence>
<organism evidence="2 3">
    <name type="scientific">Corynebacterium matruchotii</name>
    <dbReference type="NCBI Taxonomy" id="43768"/>
    <lineage>
        <taxon>Bacteria</taxon>
        <taxon>Bacillati</taxon>
        <taxon>Actinomycetota</taxon>
        <taxon>Actinomycetes</taxon>
        <taxon>Mycobacteriales</taxon>
        <taxon>Corynebacteriaceae</taxon>
        <taxon>Corynebacterium</taxon>
    </lineage>
</organism>
<reference evidence="2 3" key="1">
    <citation type="submission" date="2018-06" db="EMBL/GenBank/DDBJ databases">
        <authorList>
            <consortium name="Pathogen Informatics"/>
            <person name="Doyle S."/>
        </authorList>
    </citation>
    <scope>NUCLEOTIDE SEQUENCE [LARGE SCALE GENOMIC DNA]</scope>
    <source>
        <strain evidence="2 3">NCTC10254</strain>
    </source>
</reference>
<proteinExistence type="predicted"/>
<gene>
    <name evidence="2" type="ORF">NCTC10254_00497</name>
</gene>
<dbReference type="GO" id="GO:0016740">
    <property type="term" value="F:transferase activity"/>
    <property type="evidence" value="ECO:0007669"/>
    <property type="project" value="UniProtKB-KW"/>
</dbReference>
<dbReference type="SUPFAM" id="SSF53756">
    <property type="entry name" value="UDP-Glycosyltransferase/glycogen phosphorylase"/>
    <property type="match status" value="2"/>
</dbReference>
<evidence type="ECO:0000313" key="2">
    <source>
        <dbReference type="EMBL" id="SPW24132.1"/>
    </source>
</evidence>
<dbReference type="AlphaFoldDB" id="A0A6H9XFJ8"/>
<dbReference type="Gene3D" id="3.40.50.2000">
    <property type="entry name" value="Glycogen Phosphorylase B"/>
    <property type="match status" value="1"/>
</dbReference>
<protein>
    <submittedName>
        <fullName evidence="2">Sugar transferase, PEP-CTERM/EpsH1 system associated</fullName>
    </submittedName>
</protein>
<comment type="caution">
    <text evidence="2">The sequence shown here is derived from an EMBL/GenBank/DDBJ whole genome shotgun (WGS) entry which is preliminary data.</text>
</comment>
<name>A0A6H9XFJ8_9CORY</name>
<dbReference type="PANTHER" id="PTHR12526">
    <property type="entry name" value="GLYCOSYLTRANSFERASE"/>
    <property type="match status" value="1"/>
</dbReference>
<evidence type="ECO:0000313" key="3">
    <source>
        <dbReference type="Proteomes" id="UP000249886"/>
    </source>
</evidence>
<dbReference type="GeneID" id="84573067"/>
<feature type="compositionally biased region" description="Basic residues" evidence="1">
    <location>
        <begin position="217"/>
        <end position="230"/>
    </location>
</feature>
<dbReference type="EMBL" id="UARK01000001">
    <property type="protein sequence ID" value="SPW24132.1"/>
    <property type="molecule type" value="Genomic_DNA"/>
</dbReference>
<accession>A0A6H9XFJ8</accession>
<sequence>MRIAYVSVDPGVSVFGPHGASVHIQEIVREFAAQGHEVTIFTTRRGFDLVYERYSLFNTVIAEVNQPGVLEVNSPLLDLQRAHRDVVDYVIWAAAVAQEQWQLRIVGDGPQRVPLMDLAQKLRVDADFRGAVSPSEIPGQLRGSAIGVAPYPETVSAHHYFSPLQVYEYLAAGLPIVASNIGQIPHAVGDAGVLVPGSNASALAQALVSQSRGMSGWRRHIGHRGHRGWHMRGTAS</sequence>
<dbReference type="Proteomes" id="UP000249886">
    <property type="component" value="Unassembled WGS sequence"/>
</dbReference>
<feature type="region of interest" description="Disordered" evidence="1">
    <location>
        <begin position="217"/>
        <end position="236"/>
    </location>
</feature>
<keyword evidence="2" id="KW-0808">Transferase</keyword>
<dbReference type="RefSeq" id="WP_005524150.1">
    <property type="nucleotide sequence ID" value="NZ_CP050134.2"/>
</dbReference>